<proteinExistence type="predicted"/>
<reference evidence="2" key="1">
    <citation type="submission" date="2016-11" db="UniProtKB">
        <authorList>
            <consortium name="WormBaseParasite"/>
        </authorList>
    </citation>
    <scope>IDENTIFICATION</scope>
    <source>
        <strain evidence="2">KR3021</strain>
    </source>
</reference>
<sequence length="591" mass="67859">MIVPELAKTLKQFVAFARPIQTDSEFQVTRKLADDFGKSDIAQKLHNYVNERQVKLNNWLTPWWIDYAYLSHRESVISSSPGVILPKLNYQGNKGQVNAAAKLIQATLSYHHMIAGNLIPAETYRNSPLDMFQFHLMIGTTRIPRHIKDELKAGVDRQKWAKHIIVIRNGHAFKLNVYDDENNIMSLEQLENCLHNDIVKNSHQRNPYPLLAGSCGDRETWAKIWTKMEKQNMGQIKELEEALFVVNLDSLRDDNVSDDEMNSIALNSLTGGGANSNSINRWFDKTLQINVGCDGQVTLTCEHTPMELPPISQLTEFICTKIQIDFFKRKCGKLSENPVKQLNWQIDEEIKANLLICMNQINNLNDSIDVKIHTFSHFGKNFEKHMKLSPDSYIQLALQIAFYRIHHNHPATLEAVQLRKFREGRTETIRLPNMTTANFVEKLHDKKTSKIELSRLLKEAIYSHKQYSNVCSDGLGVDRHLLGLRMAARDLQIESPQIFEGEAYQKMIHFQMITSQVPSPTRTVMGFIPVHADNYGICYNPREKEIIFFITAPKEWKETSAAKLAEELDRALLDMKSILIDVEPLDHNVKL</sequence>
<accession>A0AC35TW31</accession>
<dbReference type="Proteomes" id="UP000095286">
    <property type="component" value="Unplaced"/>
</dbReference>
<name>A0AC35TW31_9BILA</name>
<organism evidence="1 2">
    <name type="scientific">Rhabditophanes sp. KR3021</name>
    <dbReference type="NCBI Taxonomy" id="114890"/>
    <lineage>
        <taxon>Eukaryota</taxon>
        <taxon>Metazoa</taxon>
        <taxon>Ecdysozoa</taxon>
        <taxon>Nematoda</taxon>
        <taxon>Chromadorea</taxon>
        <taxon>Rhabditida</taxon>
        <taxon>Tylenchina</taxon>
        <taxon>Panagrolaimomorpha</taxon>
        <taxon>Strongyloidoidea</taxon>
        <taxon>Alloionematidae</taxon>
        <taxon>Rhabditophanes</taxon>
    </lineage>
</organism>
<evidence type="ECO:0000313" key="1">
    <source>
        <dbReference type="Proteomes" id="UP000095286"/>
    </source>
</evidence>
<evidence type="ECO:0000313" key="2">
    <source>
        <dbReference type="WBParaSite" id="RSKR_0000490900.1"/>
    </source>
</evidence>
<protein>
    <submittedName>
        <fullName evidence="2">Carn_acyltransf domain-containing protein</fullName>
    </submittedName>
</protein>
<dbReference type="WBParaSite" id="RSKR_0000490900.1">
    <property type="protein sequence ID" value="RSKR_0000490900.1"/>
    <property type="gene ID" value="RSKR_0000490900"/>
</dbReference>